<dbReference type="PANTHER" id="PTHR14332:SF3">
    <property type="entry name" value="DISRUPTED IN SCHIZOPHRENIA 1 PROTEIN"/>
    <property type="match status" value="1"/>
</dbReference>
<organism evidence="2 3">
    <name type="scientific">Callorhinchus milii</name>
    <name type="common">Ghost shark</name>
    <dbReference type="NCBI Taxonomy" id="7868"/>
    <lineage>
        <taxon>Eukaryota</taxon>
        <taxon>Metazoa</taxon>
        <taxon>Chordata</taxon>
        <taxon>Craniata</taxon>
        <taxon>Vertebrata</taxon>
        <taxon>Chondrichthyes</taxon>
        <taxon>Holocephali</taxon>
        <taxon>Chimaeriformes</taxon>
        <taxon>Callorhinchidae</taxon>
        <taxon>Callorhinchus</taxon>
    </lineage>
</organism>
<accession>A0A4W3HF49</accession>
<evidence type="ECO:0000256" key="1">
    <source>
        <dbReference type="SAM" id="Coils"/>
    </source>
</evidence>
<reference evidence="3" key="3">
    <citation type="journal article" date="2014" name="Nature">
        <title>Elephant shark genome provides unique insights into gnathostome evolution.</title>
        <authorList>
            <consortium name="International Elephant Shark Genome Sequencing Consortium"/>
            <person name="Venkatesh B."/>
            <person name="Lee A.P."/>
            <person name="Ravi V."/>
            <person name="Maurya A.K."/>
            <person name="Lian M.M."/>
            <person name="Swann J.B."/>
            <person name="Ohta Y."/>
            <person name="Flajnik M.F."/>
            <person name="Sutoh Y."/>
            <person name="Kasahara M."/>
            <person name="Hoon S."/>
            <person name="Gangu V."/>
            <person name="Roy S.W."/>
            <person name="Irimia M."/>
            <person name="Korzh V."/>
            <person name="Kondrychyn I."/>
            <person name="Lim Z.W."/>
            <person name="Tay B.H."/>
            <person name="Tohari S."/>
            <person name="Kong K.W."/>
            <person name="Ho S."/>
            <person name="Lorente-Galdos B."/>
            <person name="Quilez J."/>
            <person name="Marques-Bonet T."/>
            <person name="Raney B.J."/>
            <person name="Ingham P.W."/>
            <person name="Tay A."/>
            <person name="Hillier L.W."/>
            <person name="Minx P."/>
            <person name="Boehm T."/>
            <person name="Wilson R.K."/>
            <person name="Brenner S."/>
            <person name="Warren W.C."/>
        </authorList>
    </citation>
    <scope>NUCLEOTIDE SEQUENCE [LARGE SCALE GENOMIC DNA]</scope>
</reference>
<dbReference type="OMA" id="CTRENEV"/>
<dbReference type="Proteomes" id="UP000314986">
    <property type="component" value="Unassembled WGS sequence"/>
</dbReference>
<reference evidence="3" key="2">
    <citation type="journal article" date="2007" name="PLoS Biol.">
        <title>Survey sequencing and comparative analysis of the elephant shark (Callorhinchus milii) genome.</title>
        <authorList>
            <person name="Venkatesh B."/>
            <person name="Kirkness E.F."/>
            <person name="Loh Y.H."/>
            <person name="Halpern A.L."/>
            <person name="Lee A.P."/>
            <person name="Johnson J."/>
            <person name="Dandona N."/>
            <person name="Viswanathan L.D."/>
            <person name="Tay A."/>
            <person name="Venter J.C."/>
            <person name="Strausberg R.L."/>
            <person name="Brenner S."/>
        </authorList>
    </citation>
    <scope>NUCLEOTIDE SEQUENCE [LARGE SCALE GENOMIC DNA]</scope>
</reference>
<feature type="coiled-coil region" evidence="1">
    <location>
        <begin position="407"/>
        <end position="434"/>
    </location>
</feature>
<dbReference type="GO" id="GO:0005815">
    <property type="term" value="C:microtubule organizing center"/>
    <property type="evidence" value="ECO:0007669"/>
    <property type="project" value="TreeGrafter"/>
</dbReference>
<dbReference type="AlphaFoldDB" id="A0A4W3HF49"/>
<keyword evidence="1" id="KW-0175">Coiled coil</keyword>
<evidence type="ECO:0008006" key="4">
    <source>
        <dbReference type="Google" id="ProtNLM"/>
    </source>
</evidence>
<evidence type="ECO:0000313" key="3">
    <source>
        <dbReference type="Proteomes" id="UP000314986"/>
    </source>
</evidence>
<dbReference type="GO" id="GO:0001764">
    <property type="term" value="P:neuron migration"/>
    <property type="evidence" value="ECO:0007669"/>
    <property type="project" value="TreeGrafter"/>
</dbReference>
<evidence type="ECO:0000313" key="2">
    <source>
        <dbReference type="Ensembl" id="ENSCMIP00000015583.1"/>
    </source>
</evidence>
<reference evidence="2" key="5">
    <citation type="submission" date="2025-09" db="UniProtKB">
        <authorList>
            <consortium name="Ensembl"/>
        </authorList>
    </citation>
    <scope>IDENTIFICATION</scope>
</reference>
<sequence>MKKDVQEQLSHQPVVGFHLTPQQVKNNRNTCGDFSSDIIKPEGHCLNNPKCLRKNKITEHQNTSSKHISARNTTSGTNIIPLQNNRYSAANCQWTDCGGGSCYTEINTVTEQLSEGCRQKQDVWPTLYKNENTMNITKPQSMPDLNKPLYSEKIQIAQPQDTDEEKAKLADIFNSSFSFIQLSLNSSNTNSDCVNELQQDRCASGSLLQKQEPLQNQGYKVSTSATEQFCTRRLWEDVETSCWHSCQNVNKFVKATQSKDGPQDYDLLSLDTDAPLLFLADSSDGSSAGSSVTSGYGSSITAVDQRCNSLMRKYEPIIQDCLLENRTQIKATDSFNKKLAELKQEKSSLKFQLPSYQPCIARFLEKVQLQFVTFCVLSNAGNFHLKSFENEASDTSPVNLQISWSRRTQLIQEKQKLRKEIADLKGQLVVLETKDHQLNLAMEEEKRLIQSQDSELCFLSTVSANELQELNKSLNDILALRNQIVFSAELPEHIKRLQKKEQSLSIAIKATTAKVISQKLCNNLRKKVSDIETQLPILFEAKMLAVSGHEFSTAKDLSEEIKSLTTDKGRLEELRCDLQALSTWNAQRLEVVREDYSRLKTELHHLFIKSSTAHLKSTLSYKLPPFILISWRLPKVNQLD</sequence>
<protein>
    <recommendedName>
        <fullName evidence="4">DISC1 scaffold protein</fullName>
    </recommendedName>
</protein>
<proteinExistence type="predicted"/>
<name>A0A4W3HF49_CALMI</name>
<dbReference type="GO" id="GO:0060271">
    <property type="term" value="P:cilium assembly"/>
    <property type="evidence" value="ECO:0007669"/>
    <property type="project" value="TreeGrafter"/>
</dbReference>
<reference evidence="2" key="4">
    <citation type="submission" date="2025-08" db="UniProtKB">
        <authorList>
            <consortium name="Ensembl"/>
        </authorList>
    </citation>
    <scope>IDENTIFICATION</scope>
</reference>
<dbReference type="GO" id="GO:0005874">
    <property type="term" value="C:microtubule"/>
    <property type="evidence" value="ECO:0007669"/>
    <property type="project" value="TreeGrafter"/>
</dbReference>
<dbReference type="GO" id="GO:0045111">
    <property type="term" value="C:intermediate filament cytoskeleton"/>
    <property type="evidence" value="ECO:0007669"/>
    <property type="project" value="TreeGrafter"/>
</dbReference>
<keyword evidence="3" id="KW-1185">Reference proteome</keyword>
<reference evidence="3" key="1">
    <citation type="journal article" date="2006" name="Science">
        <title>Ancient noncoding elements conserved in the human genome.</title>
        <authorList>
            <person name="Venkatesh B."/>
            <person name="Kirkness E.F."/>
            <person name="Loh Y.H."/>
            <person name="Halpern A.L."/>
            <person name="Lee A.P."/>
            <person name="Johnson J."/>
            <person name="Dandona N."/>
            <person name="Viswanathan L.D."/>
            <person name="Tay A."/>
            <person name="Venter J.C."/>
            <person name="Strausberg R.L."/>
            <person name="Brenner S."/>
        </authorList>
    </citation>
    <scope>NUCLEOTIDE SEQUENCE [LARGE SCALE GENOMIC DNA]</scope>
</reference>
<dbReference type="InParanoid" id="A0A4W3HF49"/>
<dbReference type="STRING" id="7868.ENSCMIP00000015583"/>
<dbReference type="PANTHER" id="PTHR14332">
    <property type="entry name" value="DISRUPTED IN SCHIZOPHRENIA 1 PROTEIN"/>
    <property type="match status" value="1"/>
</dbReference>
<dbReference type="GeneTree" id="ENSGT00390000006176"/>
<dbReference type="InterPro" id="IPR026081">
    <property type="entry name" value="DISC1"/>
</dbReference>
<dbReference type="Ensembl" id="ENSCMIT00000015903.1">
    <property type="protein sequence ID" value="ENSCMIP00000015583.1"/>
    <property type="gene ID" value="ENSCMIG00000007587.1"/>
</dbReference>